<dbReference type="Proteomes" id="UP000499080">
    <property type="component" value="Unassembled WGS sequence"/>
</dbReference>
<dbReference type="AlphaFoldDB" id="A0A4Y2UGW7"/>
<keyword evidence="2" id="KW-1185">Reference proteome</keyword>
<evidence type="ECO:0000313" key="1">
    <source>
        <dbReference type="EMBL" id="GBO12118.1"/>
    </source>
</evidence>
<gene>
    <name evidence="1" type="ORF">AVEN_220220_1</name>
</gene>
<sequence length="79" mass="8836">MSDLACTRIHGRSSVKMYFEPGTLRSRIQDFATVALIRTGAASDILRLPHRIWRIVVHKAGDDVGGLQTSKLAPMLYRL</sequence>
<organism evidence="1 2">
    <name type="scientific">Araneus ventricosus</name>
    <name type="common">Orbweaver spider</name>
    <name type="synonym">Epeira ventricosa</name>
    <dbReference type="NCBI Taxonomy" id="182803"/>
    <lineage>
        <taxon>Eukaryota</taxon>
        <taxon>Metazoa</taxon>
        <taxon>Ecdysozoa</taxon>
        <taxon>Arthropoda</taxon>
        <taxon>Chelicerata</taxon>
        <taxon>Arachnida</taxon>
        <taxon>Araneae</taxon>
        <taxon>Araneomorphae</taxon>
        <taxon>Entelegynae</taxon>
        <taxon>Araneoidea</taxon>
        <taxon>Araneidae</taxon>
        <taxon>Araneus</taxon>
    </lineage>
</organism>
<accession>A0A4Y2UGW7</accession>
<comment type="caution">
    <text evidence="1">The sequence shown here is derived from an EMBL/GenBank/DDBJ whole genome shotgun (WGS) entry which is preliminary data.</text>
</comment>
<name>A0A4Y2UGW7_ARAVE</name>
<protein>
    <submittedName>
        <fullName evidence="1">Uncharacterized protein</fullName>
    </submittedName>
</protein>
<reference evidence="1 2" key="1">
    <citation type="journal article" date="2019" name="Sci. Rep.">
        <title>Orb-weaving spider Araneus ventricosus genome elucidates the spidroin gene catalogue.</title>
        <authorList>
            <person name="Kono N."/>
            <person name="Nakamura H."/>
            <person name="Ohtoshi R."/>
            <person name="Moran D.A.P."/>
            <person name="Shinohara A."/>
            <person name="Yoshida Y."/>
            <person name="Fujiwara M."/>
            <person name="Mori M."/>
            <person name="Tomita M."/>
            <person name="Arakawa K."/>
        </authorList>
    </citation>
    <scope>NUCLEOTIDE SEQUENCE [LARGE SCALE GENOMIC DNA]</scope>
</reference>
<proteinExistence type="predicted"/>
<dbReference type="EMBL" id="BGPR01036771">
    <property type="protein sequence ID" value="GBO12118.1"/>
    <property type="molecule type" value="Genomic_DNA"/>
</dbReference>
<evidence type="ECO:0000313" key="2">
    <source>
        <dbReference type="Proteomes" id="UP000499080"/>
    </source>
</evidence>